<gene>
    <name evidence="1" type="ORF">RF11_02588</name>
</gene>
<proteinExistence type="predicted"/>
<accession>A0A0C2N0S1</accession>
<organism evidence="1 2">
    <name type="scientific">Thelohanellus kitauei</name>
    <name type="common">Myxosporean</name>
    <dbReference type="NCBI Taxonomy" id="669202"/>
    <lineage>
        <taxon>Eukaryota</taxon>
        <taxon>Metazoa</taxon>
        <taxon>Cnidaria</taxon>
        <taxon>Myxozoa</taxon>
        <taxon>Myxosporea</taxon>
        <taxon>Bivalvulida</taxon>
        <taxon>Platysporina</taxon>
        <taxon>Myxobolidae</taxon>
        <taxon>Thelohanellus</taxon>
    </lineage>
</organism>
<dbReference type="AlphaFoldDB" id="A0A0C2N0S1"/>
<name>A0A0C2N0S1_THEKT</name>
<evidence type="ECO:0000313" key="2">
    <source>
        <dbReference type="Proteomes" id="UP000031668"/>
    </source>
</evidence>
<dbReference type="Proteomes" id="UP000031668">
    <property type="component" value="Unassembled WGS sequence"/>
</dbReference>
<keyword evidence="2" id="KW-1185">Reference proteome</keyword>
<evidence type="ECO:0000313" key="1">
    <source>
        <dbReference type="EMBL" id="KII67492.1"/>
    </source>
</evidence>
<sequence>MPNSCVHSTYLEELIPIFYSLVRLNTVNISKLLLPNINSLHSESIMICDKRRNKEYLERYFVPSQYACDDIVINMDTIKIDISILSQPNDLNQSKIHPL</sequence>
<protein>
    <submittedName>
        <fullName evidence="1">Uncharacterized protein</fullName>
    </submittedName>
</protein>
<dbReference type="EMBL" id="JWZT01003171">
    <property type="protein sequence ID" value="KII67492.1"/>
    <property type="molecule type" value="Genomic_DNA"/>
</dbReference>
<comment type="caution">
    <text evidence="1">The sequence shown here is derived from an EMBL/GenBank/DDBJ whole genome shotgun (WGS) entry which is preliminary data.</text>
</comment>
<reference evidence="1 2" key="1">
    <citation type="journal article" date="2014" name="Genome Biol. Evol.">
        <title>The genome of the myxosporean Thelohanellus kitauei shows adaptations to nutrient acquisition within its fish host.</title>
        <authorList>
            <person name="Yang Y."/>
            <person name="Xiong J."/>
            <person name="Zhou Z."/>
            <person name="Huo F."/>
            <person name="Miao W."/>
            <person name="Ran C."/>
            <person name="Liu Y."/>
            <person name="Zhang J."/>
            <person name="Feng J."/>
            <person name="Wang M."/>
            <person name="Wang M."/>
            <person name="Wang L."/>
            <person name="Yao B."/>
        </authorList>
    </citation>
    <scope>NUCLEOTIDE SEQUENCE [LARGE SCALE GENOMIC DNA]</scope>
    <source>
        <strain evidence="1">Wuqing</strain>
    </source>
</reference>